<dbReference type="EMBL" id="HBFK01040882">
    <property type="protein sequence ID" value="CAD8758309.1"/>
    <property type="molecule type" value="Transcribed_RNA"/>
</dbReference>
<organism evidence="1">
    <name type="scientific">Hemiselmis andersenii</name>
    <name type="common">Cryptophyte alga</name>
    <dbReference type="NCBI Taxonomy" id="464988"/>
    <lineage>
        <taxon>Eukaryota</taxon>
        <taxon>Cryptophyceae</taxon>
        <taxon>Cryptomonadales</taxon>
        <taxon>Hemiselmidaceae</taxon>
        <taxon>Hemiselmis</taxon>
    </lineage>
</organism>
<sequence>MAVCTRHVGSGGMFGSIVKPAFAGGSSQSLVWLEGPGKGFVYTESQPPACAMYSTPFGLQSACTTRPGAMTYVKPNAAAGGNAKMRVPTARVPLQPLYYHGLYQPIYY</sequence>
<evidence type="ECO:0000313" key="1">
    <source>
        <dbReference type="EMBL" id="CAD8758309.1"/>
    </source>
</evidence>
<name>A0A7S0UC79_HEMAN</name>
<proteinExistence type="predicted"/>
<dbReference type="AlphaFoldDB" id="A0A7S0UC79"/>
<gene>
    <name evidence="1" type="ORF">HAND1043_LOCUS24823</name>
</gene>
<reference evidence="1" key="1">
    <citation type="submission" date="2021-01" db="EMBL/GenBank/DDBJ databases">
        <authorList>
            <person name="Corre E."/>
            <person name="Pelletier E."/>
            <person name="Niang G."/>
            <person name="Scheremetjew M."/>
            <person name="Finn R."/>
            <person name="Kale V."/>
            <person name="Holt S."/>
            <person name="Cochrane G."/>
            <person name="Meng A."/>
            <person name="Brown T."/>
            <person name="Cohen L."/>
        </authorList>
    </citation>
    <scope>NUCLEOTIDE SEQUENCE</scope>
    <source>
        <strain evidence="1">CCMP441</strain>
    </source>
</reference>
<accession>A0A7S0UC79</accession>
<protein>
    <submittedName>
        <fullName evidence="1">Uncharacterized protein</fullName>
    </submittedName>
</protein>